<dbReference type="Gene3D" id="2.60.260.20">
    <property type="entry name" value="Urease metallochaperone UreE, N-terminal domain"/>
    <property type="match status" value="2"/>
</dbReference>
<dbReference type="GO" id="GO:0051082">
    <property type="term" value="F:unfolded protein binding"/>
    <property type="evidence" value="ECO:0007669"/>
    <property type="project" value="InterPro"/>
</dbReference>
<dbReference type="PROSITE" id="PS50076">
    <property type="entry name" value="DNAJ_2"/>
    <property type="match status" value="1"/>
</dbReference>
<dbReference type="EMBL" id="QPJY01000003">
    <property type="protein sequence ID" value="RCX31041.1"/>
    <property type="molecule type" value="Genomic_DNA"/>
</dbReference>
<evidence type="ECO:0000256" key="1">
    <source>
        <dbReference type="ARBA" id="ARBA00022490"/>
    </source>
</evidence>
<dbReference type="InterPro" id="IPR018253">
    <property type="entry name" value="DnaJ_domain_CS"/>
</dbReference>
<dbReference type="CDD" id="cd06257">
    <property type="entry name" value="DnaJ"/>
    <property type="match status" value="1"/>
</dbReference>
<dbReference type="Proteomes" id="UP000252707">
    <property type="component" value="Unassembled WGS sequence"/>
</dbReference>
<dbReference type="PANTHER" id="PTHR43096">
    <property type="entry name" value="DNAJ HOMOLOG 1, MITOCHONDRIAL-RELATED"/>
    <property type="match status" value="1"/>
</dbReference>
<dbReference type="GO" id="GO:0003677">
    <property type="term" value="F:DNA binding"/>
    <property type="evidence" value="ECO:0007669"/>
    <property type="project" value="UniProtKB-KW"/>
</dbReference>
<keyword evidence="2 6" id="KW-0238">DNA-binding</keyword>
<name>A0A369CBW6_9GAMM</name>
<evidence type="ECO:0000313" key="7">
    <source>
        <dbReference type="Proteomes" id="UP000252707"/>
    </source>
</evidence>
<dbReference type="Pfam" id="PF01556">
    <property type="entry name" value="DnaJ_C"/>
    <property type="match status" value="1"/>
</dbReference>
<dbReference type="InterPro" id="IPR008971">
    <property type="entry name" value="HSP40/DnaJ_pept-bd"/>
</dbReference>
<dbReference type="GO" id="GO:0042026">
    <property type="term" value="P:protein refolding"/>
    <property type="evidence" value="ECO:0007669"/>
    <property type="project" value="TreeGrafter"/>
</dbReference>
<reference evidence="6 7" key="1">
    <citation type="submission" date="2018-07" db="EMBL/GenBank/DDBJ databases">
        <title>Genomic Encyclopedia of Type Strains, Phase IV (KMG-IV): sequencing the most valuable type-strain genomes for metagenomic binning, comparative biology and taxonomic classification.</title>
        <authorList>
            <person name="Goeker M."/>
        </authorList>
    </citation>
    <scope>NUCLEOTIDE SEQUENCE [LARGE SCALE GENOMIC DNA]</scope>
    <source>
        <strain evidence="6 7">DSM 26407</strain>
    </source>
</reference>
<dbReference type="GO" id="GO:0005737">
    <property type="term" value="C:cytoplasm"/>
    <property type="evidence" value="ECO:0007669"/>
    <property type="project" value="TreeGrafter"/>
</dbReference>
<dbReference type="InterPro" id="IPR002939">
    <property type="entry name" value="DnaJ_C"/>
</dbReference>
<gene>
    <name evidence="6" type="ORF">DFQ59_1035</name>
</gene>
<dbReference type="CDD" id="cd10747">
    <property type="entry name" value="DnaJ_C"/>
    <property type="match status" value="1"/>
</dbReference>
<accession>A0A369CBW6</accession>
<comment type="caution">
    <text evidence="6">The sequence shown here is derived from an EMBL/GenBank/DDBJ whole genome shotgun (WGS) entry which is preliminary data.</text>
</comment>
<dbReference type="SMART" id="SM00271">
    <property type="entry name" value="DnaJ"/>
    <property type="match status" value="1"/>
</dbReference>
<dbReference type="InterPro" id="IPR001623">
    <property type="entry name" value="DnaJ_domain"/>
</dbReference>
<keyword evidence="3" id="KW-0143">Chaperone</keyword>
<evidence type="ECO:0000313" key="6">
    <source>
        <dbReference type="EMBL" id="RCX31041.1"/>
    </source>
</evidence>
<dbReference type="PRINTS" id="PR00625">
    <property type="entry name" value="JDOMAIN"/>
</dbReference>
<dbReference type="OrthoDB" id="9779889at2"/>
<dbReference type="AlphaFoldDB" id="A0A369CBW6"/>
<dbReference type="PROSITE" id="PS00636">
    <property type="entry name" value="DNAJ_1"/>
    <property type="match status" value="1"/>
</dbReference>
<dbReference type="FunFam" id="2.60.260.20:FF:000008">
    <property type="entry name" value="Curved DNA-binding protein"/>
    <property type="match status" value="1"/>
</dbReference>
<dbReference type="FunFam" id="2.60.260.20:FF:000013">
    <property type="entry name" value="DnaJ subfamily B member 11"/>
    <property type="match status" value="1"/>
</dbReference>
<keyword evidence="1" id="KW-0963">Cytoplasm</keyword>
<keyword evidence="7" id="KW-1185">Reference proteome</keyword>
<evidence type="ECO:0000259" key="5">
    <source>
        <dbReference type="PROSITE" id="PS50076"/>
    </source>
</evidence>
<evidence type="ECO:0000256" key="4">
    <source>
        <dbReference type="SAM" id="MobiDB-lite"/>
    </source>
</evidence>
<dbReference type="Gene3D" id="1.10.287.110">
    <property type="entry name" value="DnaJ domain"/>
    <property type="match status" value="1"/>
</dbReference>
<dbReference type="Pfam" id="PF00226">
    <property type="entry name" value="DnaJ"/>
    <property type="match status" value="1"/>
</dbReference>
<feature type="domain" description="J" evidence="5">
    <location>
        <begin position="5"/>
        <end position="69"/>
    </location>
</feature>
<dbReference type="RefSeq" id="WP_114279240.1">
    <property type="nucleotide sequence ID" value="NZ_QPJY01000003.1"/>
</dbReference>
<organism evidence="6 7">
    <name type="scientific">Thioalbus denitrificans</name>
    <dbReference type="NCBI Taxonomy" id="547122"/>
    <lineage>
        <taxon>Bacteria</taxon>
        <taxon>Pseudomonadati</taxon>
        <taxon>Pseudomonadota</taxon>
        <taxon>Gammaproteobacteria</taxon>
        <taxon>Chromatiales</taxon>
        <taxon>Ectothiorhodospiraceae</taxon>
        <taxon>Thioalbus</taxon>
    </lineage>
</organism>
<dbReference type="InterPro" id="IPR036869">
    <property type="entry name" value="J_dom_sf"/>
</dbReference>
<protein>
    <submittedName>
        <fullName evidence="6">Curved DNA-binding protein</fullName>
    </submittedName>
</protein>
<evidence type="ECO:0000256" key="3">
    <source>
        <dbReference type="ARBA" id="ARBA00023186"/>
    </source>
</evidence>
<dbReference type="SUPFAM" id="SSF46565">
    <property type="entry name" value="Chaperone J-domain"/>
    <property type="match status" value="1"/>
</dbReference>
<dbReference type="SUPFAM" id="SSF49493">
    <property type="entry name" value="HSP40/DnaJ peptide-binding domain"/>
    <property type="match status" value="2"/>
</dbReference>
<feature type="region of interest" description="Disordered" evidence="4">
    <location>
        <begin position="263"/>
        <end position="283"/>
    </location>
</feature>
<dbReference type="PANTHER" id="PTHR43096:SF52">
    <property type="entry name" value="DNAJ HOMOLOG 1, MITOCHONDRIAL-RELATED"/>
    <property type="match status" value="1"/>
</dbReference>
<evidence type="ECO:0000256" key="2">
    <source>
        <dbReference type="ARBA" id="ARBA00023125"/>
    </source>
</evidence>
<proteinExistence type="predicted"/>
<sequence>MEYKDYYKILGVERGASQEEIKRAFRKLARKYHPDVSKEKDAEARFKEVNEANEVLGDPGKRRAYDQLGSSWRSGQEFRPPPGWEGRTEFRHGFGGAGGGAEEFSDFFESLFGGGGPFAGGGSPFGGRRGSAFRMPGEDQQAKLLLTLEEAYQGVTRTLSLQVPEADAQGRVTVRNRKLQVKIPAGATEGRQIRLAGQGSPGMGGGPRGDLYLTVEIQPHPFYRTEGKDIHLDLPVAPWEAALGAKVTVPTLGGKVDLGIPAGSQSGRTLRLKGRGLPGRPAGDQYVHLKILTPPADSEQLRELYRELERAAPFNPRATLGV</sequence>